<proteinExistence type="inferred from homology"/>
<dbReference type="InterPro" id="IPR000175">
    <property type="entry name" value="Na/ntran_symport"/>
</dbReference>
<keyword evidence="3 8" id="KW-0813">Transport</keyword>
<keyword evidence="8" id="KW-0769">Symport</keyword>
<feature type="transmembrane region" description="Helical" evidence="10">
    <location>
        <begin position="503"/>
        <end position="524"/>
    </location>
</feature>
<evidence type="ECO:0000313" key="12">
    <source>
        <dbReference type="Proteomes" id="UP001164746"/>
    </source>
</evidence>
<dbReference type="EMBL" id="CP111020">
    <property type="protein sequence ID" value="WAR15014.1"/>
    <property type="molecule type" value="Genomic_DNA"/>
</dbReference>
<keyword evidence="4 8" id="KW-0812">Transmembrane</keyword>
<evidence type="ECO:0000256" key="5">
    <source>
        <dbReference type="ARBA" id="ARBA00022989"/>
    </source>
</evidence>
<evidence type="ECO:0000256" key="7">
    <source>
        <dbReference type="ARBA" id="ARBA00023180"/>
    </source>
</evidence>
<accession>A0ABY7F0Z0</accession>
<dbReference type="Pfam" id="PF00209">
    <property type="entry name" value="SNF"/>
    <property type="match status" value="1"/>
</dbReference>
<evidence type="ECO:0000256" key="9">
    <source>
        <dbReference type="SAM" id="MobiDB-lite"/>
    </source>
</evidence>
<evidence type="ECO:0000256" key="1">
    <source>
        <dbReference type="ARBA" id="ARBA00004141"/>
    </source>
</evidence>
<feature type="transmembrane region" description="Helical" evidence="10">
    <location>
        <begin position="207"/>
        <end position="229"/>
    </location>
</feature>
<sequence>MEERARLQWRGRLEFLFTNMGYTVGLGNIWRFPYRCYINGGGAFMIPYLLALILCSFPTLFLEMFLGQIASEGAISIWKICPLLKGVGWAMIFNLLMTNIYYSVIVMYSLFYMTVAFVNIGGPLPWQCANTTEQPELCQNHSTSEHYWNRFVLRVHGEGDNVGRDPKGFDNLGAVVGRNCICLLFVWLFLFYCCLRGIRSIAKVTYVTATFPVLLLLILLVRGVTLPGYKVGVHYFINPDWSKLSDLSIWASAATQAMYSIGVGFGSHIVLASYNKFHNNLFRDGVVLCIANTGTSLLCGFIVFLFIGHAADTLNKPISDVVDNGPGLIFISYIQGISQLPGSALWVFLFFTMVFTLGLDSLFVMVWTIYASIEDVFPSKVVRRKKSILLGICSLHFILGIPLVTDGGIHIVVMMDHYASNFSFTMFLLLESVAVCWIYGLKKFIADMELMVGKRFIWAQWYLRLTWMTTVPAFSIFIFIASAISYSPSSYNEQEVTSRGETIGLLIIVTPIIITGVTALIQVIRHREHRMTNVWKMVRLSTSESSSWGPRNTDDRVQTRYVDNIDIQLASRETPNLTHTYQPAPNPSSQSSNAPCIPVVSFALEDQAKK</sequence>
<dbReference type="NCBIfam" id="NF037979">
    <property type="entry name" value="Na_transp"/>
    <property type="match status" value="1"/>
</dbReference>
<name>A0ABY7F0Z0_MYAAR</name>
<evidence type="ECO:0000256" key="3">
    <source>
        <dbReference type="ARBA" id="ARBA00022448"/>
    </source>
</evidence>
<evidence type="ECO:0000256" key="8">
    <source>
        <dbReference type="RuleBase" id="RU003732"/>
    </source>
</evidence>
<dbReference type="Proteomes" id="UP001164746">
    <property type="component" value="Chromosome 9"/>
</dbReference>
<feature type="transmembrane region" description="Helical" evidence="10">
    <location>
        <begin position="175"/>
        <end position="195"/>
    </location>
</feature>
<feature type="transmembrane region" description="Helical" evidence="10">
    <location>
        <begin position="461"/>
        <end position="483"/>
    </location>
</feature>
<dbReference type="PANTHER" id="PTHR11616">
    <property type="entry name" value="SODIUM/CHLORIDE DEPENDENT TRANSPORTER"/>
    <property type="match status" value="1"/>
</dbReference>
<dbReference type="PROSITE" id="PS00610">
    <property type="entry name" value="NA_NEUROTRAN_SYMP_1"/>
    <property type="match status" value="1"/>
</dbReference>
<comment type="similarity">
    <text evidence="2 8">Belongs to the sodium:neurotransmitter symporter (SNF) (TC 2.A.22) family.</text>
</comment>
<evidence type="ECO:0000313" key="11">
    <source>
        <dbReference type="EMBL" id="WAR15014.1"/>
    </source>
</evidence>
<feature type="region of interest" description="Disordered" evidence="9">
    <location>
        <begin position="573"/>
        <end position="593"/>
    </location>
</feature>
<comment type="subcellular location">
    <subcellularLocation>
        <location evidence="1">Membrane</location>
        <topology evidence="1">Multi-pass membrane protein</topology>
    </subcellularLocation>
</comment>
<evidence type="ECO:0000256" key="10">
    <source>
        <dbReference type="SAM" id="Phobius"/>
    </source>
</evidence>
<keyword evidence="12" id="KW-1185">Reference proteome</keyword>
<feature type="transmembrane region" description="Helical" evidence="10">
    <location>
        <begin position="418"/>
        <end position="440"/>
    </location>
</feature>
<dbReference type="SUPFAM" id="SSF161070">
    <property type="entry name" value="SNF-like"/>
    <property type="match status" value="1"/>
</dbReference>
<keyword evidence="6 10" id="KW-0472">Membrane</keyword>
<reference evidence="11" key="1">
    <citation type="submission" date="2022-11" db="EMBL/GenBank/DDBJ databases">
        <title>Centuries of genome instability and evolution in soft-shell clam transmissible cancer (bioRxiv).</title>
        <authorList>
            <person name="Hart S.F.M."/>
            <person name="Yonemitsu M.A."/>
            <person name="Giersch R.M."/>
            <person name="Beal B.F."/>
            <person name="Arriagada G."/>
            <person name="Davis B.W."/>
            <person name="Ostrander E.A."/>
            <person name="Goff S.P."/>
            <person name="Metzger M.J."/>
        </authorList>
    </citation>
    <scope>NUCLEOTIDE SEQUENCE</scope>
    <source>
        <strain evidence="11">MELC-2E11</strain>
        <tissue evidence="11">Siphon/mantle</tissue>
    </source>
</reference>
<feature type="transmembrane region" description="Helical" evidence="10">
    <location>
        <begin position="286"/>
        <end position="307"/>
    </location>
</feature>
<feature type="transmembrane region" description="Helical" evidence="10">
    <location>
        <begin position="44"/>
        <end position="66"/>
    </location>
</feature>
<dbReference type="InterPro" id="IPR037272">
    <property type="entry name" value="SNS_sf"/>
</dbReference>
<keyword evidence="5 10" id="KW-1133">Transmembrane helix</keyword>
<evidence type="ECO:0000256" key="2">
    <source>
        <dbReference type="ARBA" id="ARBA00006459"/>
    </source>
</evidence>
<gene>
    <name evidence="11" type="ORF">MAR_005119</name>
</gene>
<evidence type="ECO:0000256" key="6">
    <source>
        <dbReference type="ARBA" id="ARBA00023136"/>
    </source>
</evidence>
<dbReference type="PRINTS" id="PR00176">
    <property type="entry name" value="NANEUSMPORT"/>
</dbReference>
<organism evidence="11 12">
    <name type="scientific">Mya arenaria</name>
    <name type="common">Soft-shell clam</name>
    <dbReference type="NCBI Taxonomy" id="6604"/>
    <lineage>
        <taxon>Eukaryota</taxon>
        <taxon>Metazoa</taxon>
        <taxon>Spiralia</taxon>
        <taxon>Lophotrochozoa</taxon>
        <taxon>Mollusca</taxon>
        <taxon>Bivalvia</taxon>
        <taxon>Autobranchia</taxon>
        <taxon>Heteroconchia</taxon>
        <taxon>Euheterodonta</taxon>
        <taxon>Imparidentia</taxon>
        <taxon>Neoheterodontei</taxon>
        <taxon>Myida</taxon>
        <taxon>Myoidea</taxon>
        <taxon>Myidae</taxon>
        <taxon>Mya</taxon>
    </lineage>
</organism>
<feature type="transmembrane region" description="Helical" evidence="10">
    <location>
        <begin position="345"/>
        <end position="367"/>
    </location>
</feature>
<dbReference type="PANTHER" id="PTHR11616:SF321">
    <property type="entry name" value="SODIUM-DEPENDENT NUTRIENT AMINO ACID TRANSPORTER 1-RELATED"/>
    <property type="match status" value="1"/>
</dbReference>
<protein>
    <recommendedName>
        <fullName evidence="8">Transporter</fullName>
    </recommendedName>
</protein>
<evidence type="ECO:0000256" key="4">
    <source>
        <dbReference type="ARBA" id="ARBA00022692"/>
    </source>
</evidence>
<keyword evidence="7" id="KW-0325">Glycoprotein</keyword>
<feature type="transmembrane region" description="Helical" evidence="10">
    <location>
        <begin position="388"/>
        <end position="412"/>
    </location>
</feature>
<dbReference type="PROSITE" id="PS50267">
    <property type="entry name" value="NA_NEUROTRAN_SYMP_3"/>
    <property type="match status" value="1"/>
</dbReference>
<feature type="transmembrane region" description="Helical" evidence="10">
    <location>
        <begin position="249"/>
        <end position="274"/>
    </location>
</feature>